<evidence type="ECO:0000259" key="2">
    <source>
        <dbReference type="Pfam" id="PF00487"/>
    </source>
</evidence>
<accession>A0A317CEG3</accession>
<keyword evidence="1" id="KW-1133">Transmembrane helix</keyword>
<keyword evidence="1" id="KW-0812">Transmembrane</keyword>
<dbReference type="Pfam" id="PF00487">
    <property type="entry name" value="FA_desaturase"/>
    <property type="match status" value="1"/>
</dbReference>
<organism evidence="3 4">
    <name type="scientific">Leucothrix arctica</name>
    <dbReference type="NCBI Taxonomy" id="1481894"/>
    <lineage>
        <taxon>Bacteria</taxon>
        <taxon>Pseudomonadati</taxon>
        <taxon>Pseudomonadota</taxon>
        <taxon>Gammaproteobacteria</taxon>
        <taxon>Thiotrichales</taxon>
        <taxon>Thiotrichaceae</taxon>
        <taxon>Leucothrix</taxon>
    </lineage>
</organism>
<feature type="transmembrane region" description="Helical" evidence="1">
    <location>
        <begin position="186"/>
        <end position="205"/>
    </location>
</feature>
<comment type="caution">
    <text evidence="3">The sequence shown here is derived from an EMBL/GenBank/DDBJ whole genome shotgun (WGS) entry which is preliminary data.</text>
</comment>
<keyword evidence="4" id="KW-1185">Reference proteome</keyword>
<protein>
    <submittedName>
        <fullName evidence="3">Fatty acid desaturase</fullName>
    </submittedName>
</protein>
<evidence type="ECO:0000313" key="4">
    <source>
        <dbReference type="Proteomes" id="UP000245506"/>
    </source>
</evidence>
<dbReference type="AlphaFoldDB" id="A0A317CEG3"/>
<dbReference type="GO" id="GO:0006629">
    <property type="term" value="P:lipid metabolic process"/>
    <property type="evidence" value="ECO:0007669"/>
    <property type="project" value="InterPro"/>
</dbReference>
<keyword evidence="1" id="KW-0472">Membrane</keyword>
<name>A0A317CEG3_9GAMM</name>
<dbReference type="EMBL" id="QGKL01000026">
    <property type="protein sequence ID" value="PWQ96749.1"/>
    <property type="molecule type" value="Genomic_DNA"/>
</dbReference>
<evidence type="ECO:0000256" key="1">
    <source>
        <dbReference type="SAM" id="Phobius"/>
    </source>
</evidence>
<sequence length="278" mass="32488">MLTVLSLSPAVIFMQTKYFRYSADRLPVFLFLALSVLDFLLYFIVDNWLVLIPYILLVLPVKGAVSAFTHHHQHHKTFRSPVLNHILEFFYFLHTGATSNMWVLQHNLGHHINYKEPLKDEARWMTNNGQTMSALKYTVFNTLTIYGHVFHIGKRHPKLLKSVVYHHVIGLLLLATLLYYQPINALLLFLVPMLLIFIFTVFATYDHHAELDTGTPLHASRNNLNKLHNIMHGNLGYHTAHHLRPGLHWSKLPEFHETIKDQIPDELIHDSYFDWRQS</sequence>
<feature type="transmembrane region" description="Helical" evidence="1">
    <location>
        <begin position="26"/>
        <end position="45"/>
    </location>
</feature>
<proteinExistence type="predicted"/>
<reference evidence="3 4" key="1">
    <citation type="submission" date="2018-05" db="EMBL/GenBank/DDBJ databases">
        <title>Leucothrix arctica sp. nov., isolated from Arctic seawater.</title>
        <authorList>
            <person name="Choi A."/>
            <person name="Baek K."/>
        </authorList>
    </citation>
    <scope>NUCLEOTIDE SEQUENCE [LARGE SCALE GENOMIC DNA]</scope>
    <source>
        <strain evidence="3 4">IMCC9719</strain>
    </source>
</reference>
<feature type="transmembrane region" description="Helical" evidence="1">
    <location>
        <begin position="163"/>
        <end position="180"/>
    </location>
</feature>
<gene>
    <name evidence="3" type="ORF">DKT75_08235</name>
</gene>
<dbReference type="Proteomes" id="UP000245506">
    <property type="component" value="Unassembled WGS sequence"/>
</dbReference>
<feature type="domain" description="Fatty acid desaturase" evidence="2">
    <location>
        <begin position="47"/>
        <end position="267"/>
    </location>
</feature>
<evidence type="ECO:0000313" key="3">
    <source>
        <dbReference type="EMBL" id="PWQ96749.1"/>
    </source>
</evidence>
<dbReference type="InterPro" id="IPR005804">
    <property type="entry name" value="FA_desaturase_dom"/>
</dbReference>
<feature type="transmembrane region" description="Helical" evidence="1">
    <location>
        <begin position="51"/>
        <end position="69"/>
    </location>
</feature>